<protein>
    <submittedName>
        <fullName evidence="1">Uncharacterized protein</fullName>
    </submittedName>
</protein>
<keyword evidence="2" id="KW-1185">Reference proteome</keyword>
<dbReference type="EMBL" id="LNQR01000101">
    <property type="protein sequence ID" value="KWT81136.1"/>
    <property type="molecule type" value="Genomic_DNA"/>
</dbReference>
<evidence type="ECO:0000313" key="1">
    <source>
        <dbReference type="EMBL" id="KWT81136.1"/>
    </source>
</evidence>
<accession>A0ABR5SDM6</accession>
<dbReference type="Proteomes" id="UP000060487">
    <property type="component" value="Unassembled WGS sequence"/>
</dbReference>
<evidence type="ECO:0000313" key="2">
    <source>
        <dbReference type="Proteomes" id="UP000060487"/>
    </source>
</evidence>
<sequence>MALKSIASYKAKLAFAEGGINLLTDTLKVILMRSGFSFDPDKHGEKKNVINTFPESAASMTIQVSDNSINYTGGGFDTAGFVVGNKIKFQGSSSFTGTYTIAAITSTKITVSEDITGSDEAASMQVKTVEELTGGYGYTQDAKTLTNKAVALAAITITGVGNISFAASSKTITYTVGGIIITALKPGDSITISGTSGNNGAKTVASITDTTITVNETLTDESNTSGTITGPKIAQMTCDNADWTAVGGTIGPMPCALIYDDTSVNKTIIGEFHFGSEQSAVDGVTFTVAGIKVRIS</sequence>
<comment type="caution">
    <text evidence="1">The sequence shown here is derived from an EMBL/GenBank/DDBJ whole genome shotgun (WGS) entry which is preliminary data.</text>
</comment>
<proteinExistence type="predicted"/>
<gene>
    <name evidence="1" type="ORF">ASN18_2642</name>
</gene>
<reference evidence="1 2" key="1">
    <citation type="submission" date="2015-11" db="EMBL/GenBank/DDBJ databases">
        <authorList>
            <person name="Lin W."/>
        </authorList>
    </citation>
    <scope>NUCLEOTIDE SEQUENCE [LARGE SCALE GENOMIC DNA]</scope>
    <source>
        <strain evidence="1 2">HCH-1</strain>
    </source>
</reference>
<dbReference type="RefSeq" id="WP_085053264.1">
    <property type="nucleotide sequence ID" value="NZ_LNQR01000101.1"/>
</dbReference>
<name>A0ABR5SDM6_9BACT</name>
<organism evidence="1 2">
    <name type="scientific">Candidatus Magnetominusculus xianensis</name>
    <dbReference type="NCBI Taxonomy" id="1748249"/>
    <lineage>
        <taxon>Bacteria</taxon>
        <taxon>Pseudomonadati</taxon>
        <taxon>Nitrospirota</taxon>
        <taxon>Nitrospiria</taxon>
        <taxon>Nitrospirales</taxon>
        <taxon>Nitrospiraceae</taxon>
        <taxon>Candidatus Magnetominusculus</taxon>
    </lineage>
</organism>